<dbReference type="OrthoDB" id="440325at2759"/>
<evidence type="ECO:0000256" key="2">
    <source>
        <dbReference type="ARBA" id="ARBA00023002"/>
    </source>
</evidence>
<dbReference type="InterPro" id="IPR012394">
    <property type="entry name" value="Aldehyde_DH_NAD(P)"/>
</dbReference>
<keyword evidence="5" id="KW-1185">Reference proteome</keyword>
<dbReference type="PANTHER" id="PTHR43570">
    <property type="entry name" value="ALDEHYDE DEHYDROGENASE"/>
    <property type="match status" value="1"/>
</dbReference>
<feature type="domain" description="Aldehyde dehydrogenase" evidence="3">
    <location>
        <begin position="37"/>
        <end position="131"/>
    </location>
</feature>
<dbReference type="InterPro" id="IPR016163">
    <property type="entry name" value="Ald_DH_C"/>
</dbReference>
<dbReference type="GO" id="GO:0004029">
    <property type="term" value="F:aldehyde dehydrogenase (NAD+) activity"/>
    <property type="evidence" value="ECO:0007669"/>
    <property type="project" value="TreeGrafter"/>
</dbReference>
<accession>A0A653BEI9</accession>
<evidence type="ECO:0000313" key="5">
    <source>
        <dbReference type="Proteomes" id="UP000410492"/>
    </source>
</evidence>
<dbReference type="Proteomes" id="UP000410492">
    <property type="component" value="Unassembled WGS sequence"/>
</dbReference>
<dbReference type="SUPFAM" id="SSF53720">
    <property type="entry name" value="ALDH-like"/>
    <property type="match status" value="1"/>
</dbReference>
<evidence type="ECO:0000313" key="4">
    <source>
        <dbReference type="EMBL" id="VEN33951.1"/>
    </source>
</evidence>
<proteinExistence type="inferred from homology"/>
<dbReference type="Gene3D" id="3.40.309.10">
    <property type="entry name" value="Aldehyde Dehydrogenase, Chain A, domain 2"/>
    <property type="match status" value="1"/>
</dbReference>
<dbReference type="InterPro" id="IPR016161">
    <property type="entry name" value="Ald_DH/histidinol_DH"/>
</dbReference>
<keyword evidence="2" id="KW-0560">Oxidoreductase</keyword>
<dbReference type="AlphaFoldDB" id="A0A653BEI9"/>
<gene>
    <name evidence="4" type="ORF">CALMAC_LOCUS320</name>
</gene>
<dbReference type="PANTHER" id="PTHR43570:SF16">
    <property type="entry name" value="ALDEHYDE DEHYDROGENASE TYPE III, ISOFORM Q"/>
    <property type="match status" value="1"/>
</dbReference>
<sequence>MGPPKPQRLQQLQFLSYATVAKLEGSRQCSDYKNWRGKSPVFIDSSVDIETAARRVMWGKCANAGQTCVAPDYVLCTRDTADRFVSAANKVIKEFFGEDPKRSEDFGRIVNDRHFARVAALMKGCDIAVGGQTDSTER</sequence>
<dbReference type="InterPro" id="IPR015590">
    <property type="entry name" value="Aldehyde_DH_dom"/>
</dbReference>
<dbReference type="GO" id="GO:0006081">
    <property type="term" value="P:aldehyde metabolic process"/>
    <property type="evidence" value="ECO:0007669"/>
    <property type="project" value="InterPro"/>
</dbReference>
<dbReference type="Pfam" id="PF00171">
    <property type="entry name" value="Aldedh"/>
    <property type="match status" value="1"/>
</dbReference>
<evidence type="ECO:0000259" key="3">
    <source>
        <dbReference type="Pfam" id="PF00171"/>
    </source>
</evidence>
<protein>
    <recommendedName>
        <fullName evidence="3">Aldehyde dehydrogenase domain-containing protein</fullName>
    </recommendedName>
</protein>
<dbReference type="EMBL" id="CAACVG010000344">
    <property type="protein sequence ID" value="VEN33951.1"/>
    <property type="molecule type" value="Genomic_DNA"/>
</dbReference>
<organism evidence="4 5">
    <name type="scientific">Callosobruchus maculatus</name>
    <name type="common">Southern cowpea weevil</name>
    <name type="synonym">Pulse bruchid</name>
    <dbReference type="NCBI Taxonomy" id="64391"/>
    <lineage>
        <taxon>Eukaryota</taxon>
        <taxon>Metazoa</taxon>
        <taxon>Ecdysozoa</taxon>
        <taxon>Arthropoda</taxon>
        <taxon>Hexapoda</taxon>
        <taxon>Insecta</taxon>
        <taxon>Pterygota</taxon>
        <taxon>Neoptera</taxon>
        <taxon>Endopterygota</taxon>
        <taxon>Coleoptera</taxon>
        <taxon>Polyphaga</taxon>
        <taxon>Cucujiformia</taxon>
        <taxon>Chrysomeloidea</taxon>
        <taxon>Chrysomelidae</taxon>
        <taxon>Bruchinae</taxon>
        <taxon>Bruchini</taxon>
        <taxon>Callosobruchus</taxon>
    </lineage>
</organism>
<reference evidence="4 5" key="1">
    <citation type="submission" date="2019-01" db="EMBL/GenBank/DDBJ databases">
        <authorList>
            <person name="Sayadi A."/>
        </authorList>
    </citation>
    <scope>NUCLEOTIDE SEQUENCE [LARGE SCALE GENOMIC DNA]</scope>
</reference>
<name>A0A653BEI9_CALMS</name>
<dbReference type="GO" id="GO:0005737">
    <property type="term" value="C:cytoplasm"/>
    <property type="evidence" value="ECO:0007669"/>
    <property type="project" value="TreeGrafter"/>
</dbReference>
<comment type="similarity">
    <text evidence="1">Belongs to the aldehyde dehydrogenase family.</text>
</comment>
<evidence type="ECO:0000256" key="1">
    <source>
        <dbReference type="ARBA" id="ARBA00009986"/>
    </source>
</evidence>